<dbReference type="InterPro" id="IPR006162">
    <property type="entry name" value="Ppantetheine_attach_site"/>
</dbReference>
<dbReference type="InterPro" id="IPR036736">
    <property type="entry name" value="ACP-like_sf"/>
</dbReference>
<dbReference type="InterPro" id="IPR045851">
    <property type="entry name" value="AMP-bd_C_sf"/>
</dbReference>
<comment type="caution">
    <text evidence="6">The sequence shown here is derived from an EMBL/GenBank/DDBJ whole genome shotgun (WGS) entry which is preliminary data.</text>
</comment>
<proteinExistence type="predicted"/>
<keyword evidence="1" id="KW-0596">Phosphopantetheine</keyword>
<dbReference type="InterPro" id="IPR009081">
    <property type="entry name" value="PP-bd_ACP"/>
</dbReference>
<dbReference type="PANTHER" id="PTHR45527">
    <property type="entry name" value="NONRIBOSOMAL PEPTIDE SYNTHETASE"/>
    <property type="match status" value="1"/>
</dbReference>
<dbReference type="FunFam" id="3.30.300.30:FF:000015">
    <property type="entry name" value="Nonribosomal peptide synthase SidD"/>
    <property type="match status" value="1"/>
</dbReference>
<dbReference type="GO" id="GO:0016874">
    <property type="term" value="F:ligase activity"/>
    <property type="evidence" value="ECO:0007669"/>
    <property type="project" value="UniProtKB-KW"/>
</dbReference>
<evidence type="ECO:0000256" key="4">
    <source>
        <dbReference type="SAM" id="MobiDB-lite"/>
    </source>
</evidence>
<organism evidence="6 7">
    <name type="scientific">Cordyceps javanica</name>
    <dbReference type="NCBI Taxonomy" id="43265"/>
    <lineage>
        <taxon>Eukaryota</taxon>
        <taxon>Fungi</taxon>
        <taxon>Dikarya</taxon>
        <taxon>Ascomycota</taxon>
        <taxon>Pezizomycotina</taxon>
        <taxon>Sordariomycetes</taxon>
        <taxon>Hypocreomycetidae</taxon>
        <taxon>Hypocreales</taxon>
        <taxon>Cordycipitaceae</taxon>
        <taxon>Cordyceps</taxon>
    </lineage>
</organism>
<dbReference type="Gene3D" id="3.40.50.12780">
    <property type="entry name" value="N-terminal domain of ligase-like"/>
    <property type="match status" value="1"/>
</dbReference>
<dbReference type="InterPro" id="IPR042099">
    <property type="entry name" value="ANL_N_sf"/>
</dbReference>
<dbReference type="PROSITE" id="PS50075">
    <property type="entry name" value="CARRIER"/>
    <property type="match status" value="1"/>
</dbReference>
<dbReference type="SUPFAM" id="SSF51735">
    <property type="entry name" value="NAD(P)-binding Rossmann-fold domains"/>
    <property type="match status" value="1"/>
</dbReference>
<dbReference type="InterPro" id="IPR000873">
    <property type="entry name" value="AMP-dep_synth/lig_dom"/>
</dbReference>
<gene>
    <name evidence="6" type="ORF">IF1G_09657</name>
</gene>
<dbReference type="GO" id="GO:0044550">
    <property type="term" value="P:secondary metabolite biosynthetic process"/>
    <property type="evidence" value="ECO:0007669"/>
    <property type="project" value="TreeGrafter"/>
</dbReference>
<dbReference type="GO" id="GO:0043041">
    <property type="term" value="P:amino acid activation for nonribosomal peptide biosynthetic process"/>
    <property type="evidence" value="ECO:0007669"/>
    <property type="project" value="TreeGrafter"/>
</dbReference>
<dbReference type="InterPro" id="IPR036291">
    <property type="entry name" value="NAD(P)-bd_dom_sf"/>
</dbReference>
<dbReference type="InterPro" id="IPR020845">
    <property type="entry name" value="AMP-binding_CS"/>
</dbReference>
<accession>A0A545UQ49</accession>
<dbReference type="InterPro" id="IPR010071">
    <property type="entry name" value="AA_adenyl_dom"/>
</dbReference>
<dbReference type="EMBL" id="SPUK01000018">
    <property type="protein sequence ID" value="TQV91591.1"/>
    <property type="molecule type" value="Genomic_DNA"/>
</dbReference>
<dbReference type="Gene3D" id="3.30.559.30">
    <property type="entry name" value="Nonribosomal peptide synthetase, condensation domain"/>
    <property type="match status" value="1"/>
</dbReference>
<keyword evidence="2" id="KW-0597">Phosphoprotein</keyword>
<dbReference type="PROSITE" id="PS00012">
    <property type="entry name" value="PHOSPHOPANTETHEINE"/>
    <property type="match status" value="1"/>
</dbReference>
<feature type="region of interest" description="Disordered" evidence="4">
    <location>
        <begin position="1138"/>
        <end position="1157"/>
    </location>
</feature>
<dbReference type="Gene3D" id="3.40.50.720">
    <property type="entry name" value="NAD(P)-binding Rossmann-like Domain"/>
    <property type="match status" value="1"/>
</dbReference>
<dbReference type="InterPro" id="IPR020806">
    <property type="entry name" value="PKS_PP-bd"/>
</dbReference>
<dbReference type="SUPFAM" id="SSF52777">
    <property type="entry name" value="CoA-dependent acyltransferases"/>
    <property type="match status" value="1"/>
</dbReference>
<dbReference type="Proteomes" id="UP000315783">
    <property type="component" value="Unassembled WGS sequence"/>
</dbReference>
<evidence type="ECO:0000256" key="3">
    <source>
        <dbReference type="ARBA" id="ARBA00022598"/>
    </source>
</evidence>
<dbReference type="Gene3D" id="3.30.300.30">
    <property type="match status" value="1"/>
</dbReference>
<dbReference type="Pfam" id="PF00501">
    <property type="entry name" value="AMP-binding"/>
    <property type="match status" value="1"/>
</dbReference>
<evidence type="ECO:0000259" key="5">
    <source>
        <dbReference type="PROSITE" id="PS50075"/>
    </source>
</evidence>
<name>A0A545UQ49_9HYPO</name>
<evidence type="ECO:0000256" key="2">
    <source>
        <dbReference type="ARBA" id="ARBA00022553"/>
    </source>
</evidence>
<protein>
    <submittedName>
        <fullName evidence="6">Nonribosomal peptide synthase</fullName>
    </submittedName>
</protein>
<dbReference type="Gene3D" id="3.30.559.10">
    <property type="entry name" value="Chloramphenicol acetyltransferase-like domain"/>
    <property type="match status" value="1"/>
</dbReference>
<dbReference type="InterPro" id="IPR001242">
    <property type="entry name" value="Condensation_dom"/>
</dbReference>
<evidence type="ECO:0000313" key="7">
    <source>
        <dbReference type="Proteomes" id="UP000315783"/>
    </source>
</evidence>
<dbReference type="GO" id="GO:0005737">
    <property type="term" value="C:cytoplasm"/>
    <property type="evidence" value="ECO:0007669"/>
    <property type="project" value="TreeGrafter"/>
</dbReference>
<dbReference type="SUPFAM" id="SSF56801">
    <property type="entry name" value="Acetyl-CoA synthetase-like"/>
    <property type="match status" value="1"/>
</dbReference>
<dbReference type="SMART" id="SM00823">
    <property type="entry name" value="PKS_PP"/>
    <property type="match status" value="1"/>
</dbReference>
<keyword evidence="3" id="KW-0436">Ligase</keyword>
<dbReference type="NCBIfam" id="TIGR01733">
    <property type="entry name" value="AA-adenyl-dom"/>
    <property type="match status" value="1"/>
</dbReference>
<reference evidence="6 7" key="1">
    <citation type="journal article" date="2019" name="Appl. Microbiol. Biotechnol.">
        <title>Genome sequence of Isaria javanica and comparative genome analysis insights into family S53 peptidase evolution in fungal entomopathogens.</title>
        <authorList>
            <person name="Lin R."/>
            <person name="Zhang X."/>
            <person name="Xin B."/>
            <person name="Zou M."/>
            <person name="Gao Y."/>
            <person name="Qin F."/>
            <person name="Hu Q."/>
            <person name="Xie B."/>
            <person name="Cheng X."/>
        </authorList>
    </citation>
    <scope>NUCLEOTIDE SEQUENCE [LARGE SCALE GENOMIC DNA]</scope>
    <source>
        <strain evidence="6 7">IJ1G</strain>
    </source>
</reference>
<dbReference type="Pfam" id="PF00668">
    <property type="entry name" value="Condensation"/>
    <property type="match status" value="1"/>
</dbReference>
<dbReference type="GO" id="GO:0031177">
    <property type="term" value="F:phosphopantetheine binding"/>
    <property type="evidence" value="ECO:0007669"/>
    <property type="project" value="InterPro"/>
</dbReference>
<dbReference type="InterPro" id="IPR013120">
    <property type="entry name" value="FAR_NAD-bd"/>
</dbReference>
<evidence type="ECO:0000313" key="6">
    <source>
        <dbReference type="EMBL" id="TQV91591.1"/>
    </source>
</evidence>
<evidence type="ECO:0000256" key="1">
    <source>
        <dbReference type="ARBA" id="ARBA00022450"/>
    </source>
</evidence>
<dbReference type="Pfam" id="PF07993">
    <property type="entry name" value="NAD_binding_4"/>
    <property type="match status" value="1"/>
</dbReference>
<feature type="domain" description="Carrier" evidence="5">
    <location>
        <begin position="905"/>
        <end position="981"/>
    </location>
</feature>
<keyword evidence="7" id="KW-1185">Reference proteome</keyword>
<dbReference type="STRING" id="43265.A0A545UQ49"/>
<dbReference type="Gene3D" id="1.10.1200.10">
    <property type="entry name" value="ACP-like"/>
    <property type="match status" value="1"/>
</dbReference>
<dbReference type="InterPro" id="IPR023213">
    <property type="entry name" value="CAT-like_dom_sf"/>
</dbReference>
<dbReference type="PROSITE" id="PS00455">
    <property type="entry name" value="AMP_BINDING"/>
    <property type="match status" value="1"/>
</dbReference>
<sequence length="1337" mass="146823">MKTYLALDRERGMGLADPLLRLALTTEQREDDEKGNTKHYIVVSIQHGLYEDWSKARILEQLEAAYNGASLPMSQPVEADQYLQGAHCLREDLSLNEAAQLDTATGFPPNYCSGHQSTPEAILSWSLDCASEQRSSRFTREAQLQTAWALVLHHFTSAEIVMFAVDVDERSHMIPSVEAKAGPTLATVPCAAHVQPSKTIEDTIRTMEEDSCRLNSFEQVGWQNKQQLQRTAQGDCELRSLLAIRPQPKPSQPGLLQLVASTGTRLTSFQTFALTLECSVMDAMVELRFSYDPNAISRELARGLLHHFDYMFGETAHDLTRTIGQIEPISSGDVAQLTHWYHESHEPQLSGPTTVRALIERQCQLRAAATAVDAWDGTLSYSEVERFSSRLANHLLHEGVRPESVVPICFEKSKWLAVMMIAVMKAGAAFVLLDPSSQPLHRMKQIVQHVHANLILTSESLLSTAIQMAGTRSLLVAENAPCFAGDLKSASTITPDFPTITDRSALYVIFTSGSTGVPKGVVIEHLGYAAGALSRQRVTGLSSDSRVLQFSSCTFDTFITDILDTLIVGACICIPHESARHSRLAQVASEMDVTYADLVPSVARLLQTEDIPTLDTLVLSGEPVSRDDVTRWAQKVRLCNLYGPAECSAVATGHTFSGLEPNPSNIGRGCGGKCWIVSPANPNMLLPVGAVGELIVEGAIVGRGYLGNFSGPASCNFLEKAPAWRKKFPSGRYSDRMYKTGDLVQYQEDGTLLFIGRKDDQVKLHGQRLELGDVEHHLRNVFTSSKDAVAAIISTPVERLVAFILVDSTTRDHKAEAQTLAEQALTEDSIDTASLPAFRHDVTRAEKTLREHLPAYMVPTAYFPVQKFPRTSSGKINRARLQHIASELIIRNGVENYTAARAERTAFTDTEKLLQSIWSQVLDIEPRAISAENGFLDLGGDSIAAMRVVTMVASHDRNISATKLFQNESLQVLATDIDSHKSADPIIWGDEIALPLNMQPALDRTNSLYTDCSTAEVLLTGATGRLGREILLQLIQCQSIGKVHCVAVRRPEKLLAHQKIYCYQGDLSKSRIGMSQEEELTVFPRCQAIIHCGALVSFVQTYETLRSVNVGSTKYLAAMALKHDTSFHYISTAAVGPEGQDSQIEEASAARSRPPADGVDGYTTTKWASEVFLESMNTNFGLRVTIHRPSNVVCDGDPGMDIVNNLLYYSRRLGSVPQLKGWTGYFDLIGGEIAASNIVQSLLVGTNCTDRNDTKSYQGVQYIHESGGTVFPVTSLGEYLATEKKAPLKTIDMRLWVANSIKKGMTNIVGDYLCDMEESGEKVSLPLIKTSRSAVPR</sequence>
<dbReference type="CDD" id="cd05918">
    <property type="entry name" value="A_NRPS_SidN3_like"/>
    <property type="match status" value="1"/>
</dbReference>
<dbReference type="SUPFAM" id="SSF47336">
    <property type="entry name" value="ACP-like"/>
    <property type="match status" value="1"/>
</dbReference>
<dbReference type="Pfam" id="PF00550">
    <property type="entry name" value="PP-binding"/>
    <property type="match status" value="1"/>
</dbReference>
<dbReference type="PANTHER" id="PTHR45527:SF1">
    <property type="entry name" value="FATTY ACID SYNTHASE"/>
    <property type="match status" value="1"/>
</dbReference>